<organism evidence="1 2">
    <name type="scientific">Pseudoneobacillus rhizosphaerae</name>
    <dbReference type="NCBI Taxonomy" id="2880968"/>
    <lineage>
        <taxon>Bacteria</taxon>
        <taxon>Bacillati</taxon>
        <taxon>Bacillota</taxon>
        <taxon>Bacilli</taxon>
        <taxon>Bacillales</taxon>
        <taxon>Bacillaceae</taxon>
        <taxon>Pseudoneobacillus</taxon>
    </lineage>
</organism>
<keyword evidence="2" id="KW-1185">Reference proteome</keyword>
<dbReference type="InterPro" id="IPR021598">
    <property type="entry name" value="DUF3221"/>
</dbReference>
<dbReference type="RefSeq" id="WP_230498929.1">
    <property type="nucleotide sequence ID" value="NZ_CAKJTG010000041.1"/>
</dbReference>
<evidence type="ECO:0000313" key="2">
    <source>
        <dbReference type="Proteomes" id="UP000789845"/>
    </source>
</evidence>
<dbReference type="Pfam" id="PF11518">
    <property type="entry name" value="DUF3221"/>
    <property type="match status" value="1"/>
</dbReference>
<reference evidence="1" key="1">
    <citation type="submission" date="2021-10" db="EMBL/GenBank/DDBJ databases">
        <authorList>
            <person name="Criscuolo A."/>
        </authorList>
    </citation>
    <scope>NUCLEOTIDE SEQUENCE</scope>
    <source>
        <strain evidence="1">CIP111885</strain>
    </source>
</reference>
<proteinExistence type="predicted"/>
<dbReference type="Proteomes" id="UP000789845">
    <property type="component" value="Unassembled WGS sequence"/>
</dbReference>
<evidence type="ECO:0008006" key="3">
    <source>
        <dbReference type="Google" id="ProtNLM"/>
    </source>
</evidence>
<protein>
    <recommendedName>
        <fullName evidence="3">DUF3221 domain-containing protein</fullName>
    </recommendedName>
</protein>
<evidence type="ECO:0000313" key="1">
    <source>
        <dbReference type="EMBL" id="CAG9610567.1"/>
    </source>
</evidence>
<dbReference type="EMBL" id="CAKJTG010000041">
    <property type="protein sequence ID" value="CAG9610567.1"/>
    <property type="molecule type" value="Genomic_DNA"/>
</dbReference>
<gene>
    <name evidence="1" type="ORF">NEOCIP111885_04342</name>
</gene>
<accession>A0A9C7GE89</accession>
<sequence length="153" mass="17373">MKFLKWLILVVGMLFFAGGYIAAFENNRLLVGDIYFSITDAKVVSDTGEQLEHSNLKVGKQVKIEFDGMVAESYPAQAGADKVIVMTKDDSTKAEEAVRAIVQFAEKQYGKPIIILNSDFLDNSHFRLEIRVFPEEEPLHFQYNYDTKNISLE</sequence>
<comment type="caution">
    <text evidence="1">The sequence shown here is derived from an EMBL/GenBank/DDBJ whole genome shotgun (WGS) entry which is preliminary data.</text>
</comment>
<dbReference type="AlphaFoldDB" id="A0A9C7GE89"/>
<name>A0A9C7GE89_9BACI</name>